<evidence type="ECO:0000313" key="7">
    <source>
        <dbReference type="Proteomes" id="UP000199594"/>
    </source>
</evidence>
<dbReference type="PANTHER" id="PTHR42988:SF2">
    <property type="entry name" value="CYCLIC NUCLEOTIDE PHOSPHODIESTERASE CBUA0032-RELATED"/>
    <property type="match status" value="1"/>
</dbReference>
<dbReference type="InterPro" id="IPR026575">
    <property type="entry name" value="GpdQ/CpdA-like"/>
</dbReference>
<dbReference type="GO" id="GO:0046872">
    <property type="term" value="F:metal ion binding"/>
    <property type="evidence" value="ECO:0007669"/>
    <property type="project" value="UniProtKB-KW"/>
</dbReference>
<dbReference type="InterPro" id="IPR050884">
    <property type="entry name" value="CNP_phosphodiesterase-III"/>
</dbReference>
<dbReference type="Pfam" id="PF00149">
    <property type="entry name" value="Metallophos"/>
    <property type="match status" value="1"/>
</dbReference>
<proteinExistence type="inferred from homology"/>
<dbReference type="GO" id="GO:0004112">
    <property type="term" value="F:cyclic-nucleotide phosphodiesterase activity"/>
    <property type="evidence" value="ECO:0007669"/>
    <property type="project" value="InterPro"/>
</dbReference>
<dbReference type="AlphaFoldDB" id="A0A1I6Y2A1"/>
<keyword evidence="2" id="KW-0378">Hydrolase</keyword>
<dbReference type="InterPro" id="IPR004843">
    <property type="entry name" value="Calcineurin-like_PHP"/>
</dbReference>
<dbReference type="SUPFAM" id="SSF56300">
    <property type="entry name" value="Metallo-dependent phosphatases"/>
    <property type="match status" value="1"/>
</dbReference>
<evidence type="ECO:0000256" key="4">
    <source>
        <dbReference type="ARBA" id="ARBA00025742"/>
    </source>
</evidence>
<keyword evidence="1" id="KW-0479">Metal-binding</keyword>
<protein>
    <submittedName>
        <fullName evidence="6">Icc protein</fullName>
    </submittedName>
</protein>
<dbReference type="OrthoDB" id="9784378at2"/>
<dbReference type="RefSeq" id="WP_089847095.1">
    <property type="nucleotide sequence ID" value="NZ_FPAQ01000004.1"/>
</dbReference>
<name>A0A1I6Y2A1_9GAMM</name>
<organism evidence="6 7">
    <name type="scientific">Halomonas saccharevitans</name>
    <dbReference type="NCBI Taxonomy" id="416872"/>
    <lineage>
        <taxon>Bacteria</taxon>
        <taxon>Pseudomonadati</taxon>
        <taxon>Pseudomonadota</taxon>
        <taxon>Gammaproteobacteria</taxon>
        <taxon>Oceanospirillales</taxon>
        <taxon>Halomonadaceae</taxon>
        <taxon>Halomonas</taxon>
    </lineage>
</organism>
<evidence type="ECO:0000256" key="2">
    <source>
        <dbReference type="ARBA" id="ARBA00022801"/>
    </source>
</evidence>
<reference evidence="6 7" key="1">
    <citation type="submission" date="2016-10" db="EMBL/GenBank/DDBJ databases">
        <authorList>
            <person name="de Groot N.N."/>
        </authorList>
    </citation>
    <scope>NUCLEOTIDE SEQUENCE [LARGE SCALE GENOMIC DNA]</scope>
    <source>
        <strain evidence="6 7">CGMCC 1.6493</strain>
    </source>
</reference>
<evidence type="ECO:0000259" key="5">
    <source>
        <dbReference type="Pfam" id="PF00149"/>
    </source>
</evidence>
<evidence type="ECO:0000256" key="1">
    <source>
        <dbReference type="ARBA" id="ARBA00022723"/>
    </source>
</evidence>
<keyword evidence="3" id="KW-0408">Iron</keyword>
<dbReference type="EMBL" id="FPAQ01000004">
    <property type="protein sequence ID" value="SFT44745.1"/>
    <property type="molecule type" value="Genomic_DNA"/>
</dbReference>
<sequence length="244" mass="26693">MRLVQITDCHLHADPAAKGRLGVPLRQLEAVIEAVNRERPDRVVVSGDISQDETAASYELAERTLSRLDAPWCWLPGNHDRTDLMAECRALPDELDLGDWRALLLDTQVRGREGGELGAERRAALEARLAGDDRPTLLFLHHPPLPVGTAWLDAIGLADAEAFWGLIAPHRQVRAVCFGHVHQAFEGAKPLADRRVAVYGCPASSDQFLPGATTFALDEAAWPGYRLLELGPGALETRVVRVAP</sequence>
<accession>A0A1I6Y2A1</accession>
<dbReference type="Proteomes" id="UP000199594">
    <property type="component" value="Unassembled WGS sequence"/>
</dbReference>
<dbReference type="Gene3D" id="3.60.21.10">
    <property type="match status" value="1"/>
</dbReference>
<feature type="domain" description="Calcineurin-like phosphoesterase" evidence="5">
    <location>
        <begin position="1"/>
        <end position="183"/>
    </location>
</feature>
<comment type="similarity">
    <text evidence="4">Belongs to the cyclic nucleotide phosphodiesterase class-III family.</text>
</comment>
<gene>
    <name evidence="6" type="ORF">SAMN04487956_10423</name>
</gene>
<dbReference type="InterPro" id="IPR029052">
    <property type="entry name" value="Metallo-depent_PP-like"/>
</dbReference>
<evidence type="ECO:0000313" key="6">
    <source>
        <dbReference type="EMBL" id="SFT44745.1"/>
    </source>
</evidence>
<dbReference type="PANTHER" id="PTHR42988">
    <property type="entry name" value="PHOSPHOHYDROLASE"/>
    <property type="match status" value="1"/>
</dbReference>
<dbReference type="CDD" id="cd07402">
    <property type="entry name" value="MPP_GpdQ"/>
    <property type="match status" value="1"/>
</dbReference>
<evidence type="ECO:0000256" key="3">
    <source>
        <dbReference type="ARBA" id="ARBA00023004"/>
    </source>
</evidence>